<dbReference type="AlphaFoldDB" id="A0AA88DGV3"/>
<evidence type="ECO:0000313" key="2">
    <source>
        <dbReference type="EMBL" id="GMN55317.1"/>
    </source>
</evidence>
<protein>
    <submittedName>
        <fullName evidence="2">Uncharacterized protein</fullName>
    </submittedName>
</protein>
<feature type="compositionally biased region" description="Basic and acidic residues" evidence="1">
    <location>
        <begin position="25"/>
        <end position="37"/>
    </location>
</feature>
<name>A0AA88DGV3_FICCA</name>
<dbReference type="PANTHER" id="PTHR37748:SF1">
    <property type="entry name" value="PROTEIN, PUTATIVE-RELATED"/>
    <property type="match status" value="1"/>
</dbReference>
<dbReference type="Gramene" id="FCD_00028826-RA">
    <property type="protein sequence ID" value="FCD_00028826-RA:cds"/>
    <property type="gene ID" value="FCD_00028826"/>
</dbReference>
<comment type="caution">
    <text evidence="2">The sequence shown here is derived from an EMBL/GenBank/DDBJ whole genome shotgun (WGS) entry which is preliminary data.</text>
</comment>
<keyword evidence="3" id="KW-1185">Reference proteome</keyword>
<feature type="compositionally biased region" description="Low complexity" evidence="1">
    <location>
        <begin position="13"/>
        <end position="22"/>
    </location>
</feature>
<gene>
    <name evidence="2" type="ORF">TIFTF001_024438</name>
</gene>
<evidence type="ECO:0000256" key="1">
    <source>
        <dbReference type="SAM" id="MobiDB-lite"/>
    </source>
</evidence>
<evidence type="ECO:0000313" key="3">
    <source>
        <dbReference type="Proteomes" id="UP001187192"/>
    </source>
</evidence>
<dbReference type="PANTHER" id="PTHR37748">
    <property type="entry name" value="PROTEIN, PUTATIVE-RELATED"/>
    <property type="match status" value="1"/>
</dbReference>
<accession>A0AA88DGV3</accession>
<organism evidence="2 3">
    <name type="scientific">Ficus carica</name>
    <name type="common">Common fig</name>
    <dbReference type="NCBI Taxonomy" id="3494"/>
    <lineage>
        <taxon>Eukaryota</taxon>
        <taxon>Viridiplantae</taxon>
        <taxon>Streptophyta</taxon>
        <taxon>Embryophyta</taxon>
        <taxon>Tracheophyta</taxon>
        <taxon>Spermatophyta</taxon>
        <taxon>Magnoliopsida</taxon>
        <taxon>eudicotyledons</taxon>
        <taxon>Gunneridae</taxon>
        <taxon>Pentapetalae</taxon>
        <taxon>rosids</taxon>
        <taxon>fabids</taxon>
        <taxon>Rosales</taxon>
        <taxon>Moraceae</taxon>
        <taxon>Ficeae</taxon>
        <taxon>Ficus</taxon>
    </lineage>
</organism>
<feature type="region of interest" description="Disordered" evidence="1">
    <location>
        <begin position="11"/>
        <end position="65"/>
    </location>
</feature>
<reference evidence="2" key="1">
    <citation type="submission" date="2023-07" db="EMBL/GenBank/DDBJ databases">
        <title>draft genome sequence of fig (Ficus carica).</title>
        <authorList>
            <person name="Takahashi T."/>
            <person name="Nishimura K."/>
        </authorList>
    </citation>
    <scope>NUCLEOTIDE SEQUENCE</scope>
</reference>
<dbReference type="Proteomes" id="UP001187192">
    <property type="component" value="Unassembled WGS sequence"/>
</dbReference>
<proteinExistence type="predicted"/>
<sequence length="65" mass="6881">MALLSSLCNCFAPSPSSPSSSPRVSDNKKKVATDDKKKSKCKSSKSSEAPIVVPNFPVNSNPSRL</sequence>
<dbReference type="EMBL" id="BTGU01000056">
    <property type="protein sequence ID" value="GMN55317.1"/>
    <property type="molecule type" value="Genomic_DNA"/>
</dbReference>